<dbReference type="InterPro" id="IPR005183">
    <property type="entry name" value="DUF305_CopM-like"/>
</dbReference>
<dbReference type="Gene3D" id="1.20.1260.10">
    <property type="match status" value="1"/>
</dbReference>
<proteinExistence type="predicted"/>
<evidence type="ECO:0000313" key="3">
    <source>
        <dbReference type="EMBL" id="MBB3098771.1"/>
    </source>
</evidence>
<comment type="caution">
    <text evidence="3">The sequence shown here is derived from an EMBL/GenBank/DDBJ whole genome shotgun (WGS) entry which is preliminary data.</text>
</comment>
<reference evidence="3 4" key="1">
    <citation type="submission" date="2020-08" db="EMBL/GenBank/DDBJ databases">
        <title>Genomic Encyclopedia of Type Strains, Phase III (KMG-III): the genomes of soil and plant-associated and newly described type strains.</title>
        <authorList>
            <person name="Whitman W."/>
        </authorList>
    </citation>
    <scope>NUCLEOTIDE SEQUENCE [LARGE SCALE GENOMIC DNA]</scope>
    <source>
        <strain evidence="3 4">CECT 3287</strain>
    </source>
</reference>
<dbReference type="Proteomes" id="UP000590749">
    <property type="component" value="Unassembled WGS sequence"/>
</dbReference>
<sequence>MQHRRAWALTAATVVLLGTVGAVLAARASGPADPVSAPASSASPVRVVVPGRPGESAGVTDSDHVQAPAASTYNKADVTYAQMMIAHHAQALQMADLVPERATNQGVKNIAGRITAAQGPEISVLRTWLADRGEPESDPAHDHASMPGMQSETALTGLAAARGADFDRRFIAMMTEHHRGAETMVGELLRTGSEERLAKMAKETAIEQLVEIQRMAELGVS</sequence>
<dbReference type="EMBL" id="JACHXF010000016">
    <property type="protein sequence ID" value="MBB3098771.1"/>
    <property type="molecule type" value="Genomic_DNA"/>
</dbReference>
<dbReference type="AlphaFoldDB" id="A0A7W5FHM8"/>
<dbReference type="RefSeq" id="WP_183224858.1">
    <property type="nucleotide sequence ID" value="NZ_BMPW01000018.1"/>
</dbReference>
<organism evidence="3 4">
    <name type="scientific">Actinoplanes campanulatus</name>
    <dbReference type="NCBI Taxonomy" id="113559"/>
    <lineage>
        <taxon>Bacteria</taxon>
        <taxon>Bacillati</taxon>
        <taxon>Actinomycetota</taxon>
        <taxon>Actinomycetes</taxon>
        <taxon>Micromonosporales</taxon>
        <taxon>Micromonosporaceae</taxon>
        <taxon>Actinoplanes</taxon>
    </lineage>
</organism>
<feature type="signal peptide" evidence="1">
    <location>
        <begin position="1"/>
        <end position="25"/>
    </location>
</feature>
<accession>A0A7W5FHM8</accession>
<keyword evidence="1" id="KW-0732">Signal</keyword>
<dbReference type="PANTHER" id="PTHR36933">
    <property type="entry name" value="SLL0788 PROTEIN"/>
    <property type="match status" value="1"/>
</dbReference>
<name>A0A7W5FHM8_9ACTN</name>
<gene>
    <name evidence="3" type="ORF">FHR83_006470</name>
</gene>
<dbReference type="PANTHER" id="PTHR36933:SF1">
    <property type="entry name" value="SLL0788 PROTEIN"/>
    <property type="match status" value="1"/>
</dbReference>
<dbReference type="InterPro" id="IPR012347">
    <property type="entry name" value="Ferritin-like"/>
</dbReference>
<dbReference type="Pfam" id="PF03713">
    <property type="entry name" value="DUF305"/>
    <property type="match status" value="1"/>
</dbReference>
<evidence type="ECO:0000259" key="2">
    <source>
        <dbReference type="Pfam" id="PF03713"/>
    </source>
</evidence>
<protein>
    <submittedName>
        <fullName evidence="3">Uncharacterized protein (DUF305 family)</fullName>
    </submittedName>
</protein>
<feature type="chain" id="PRO_5030606673" evidence="1">
    <location>
        <begin position="26"/>
        <end position="221"/>
    </location>
</feature>
<evidence type="ECO:0000256" key="1">
    <source>
        <dbReference type="SAM" id="SignalP"/>
    </source>
</evidence>
<feature type="domain" description="DUF305" evidence="2">
    <location>
        <begin position="77"/>
        <end position="218"/>
    </location>
</feature>
<evidence type="ECO:0000313" key="4">
    <source>
        <dbReference type="Proteomes" id="UP000590749"/>
    </source>
</evidence>
<keyword evidence="4" id="KW-1185">Reference proteome</keyword>